<organism evidence="1 2">
    <name type="scientific">Citrobacter freundii</name>
    <dbReference type="NCBI Taxonomy" id="546"/>
    <lineage>
        <taxon>Bacteria</taxon>
        <taxon>Pseudomonadati</taxon>
        <taxon>Pseudomonadota</taxon>
        <taxon>Gammaproteobacteria</taxon>
        <taxon>Enterobacterales</taxon>
        <taxon>Enterobacteriaceae</taxon>
        <taxon>Citrobacter</taxon>
        <taxon>Citrobacter freundii complex</taxon>
    </lineage>
</organism>
<protein>
    <submittedName>
        <fullName evidence="1">Uncharacterized protein</fullName>
    </submittedName>
</protein>
<proteinExistence type="predicted"/>
<reference evidence="1" key="1">
    <citation type="submission" date="2022-05" db="EMBL/GenBank/DDBJ databases">
        <authorList>
            <person name="Alioto T."/>
            <person name="Alioto T."/>
            <person name="Gomez Garrido J."/>
        </authorList>
    </citation>
    <scope>NUCLEOTIDE SEQUENCE</scope>
    <source>
        <strain evidence="1">112</strain>
    </source>
</reference>
<evidence type="ECO:0000313" key="1">
    <source>
        <dbReference type="EMBL" id="CAH6555835.1"/>
    </source>
</evidence>
<sequence>MVFIVLSCLSFGIGHQDSIFIMIFSVVVE</sequence>
<evidence type="ECO:0000313" key="2">
    <source>
        <dbReference type="Proteomes" id="UP000789647"/>
    </source>
</evidence>
<accession>A0AAD1TR11</accession>
<dbReference type="AlphaFoldDB" id="A0AAD1TR11"/>
<name>A0AAD1TR11_CITFR</name>
<dbReference type="EMBL" id="OW995941">
    <property type="protein sequence ID" value="CAH6555835.1"/>
    <property type="molecule type" value="Genomic_DNA"/>
</dbReference>
<dbReference type="Proteomes" id="UP000789647">
    <property type="component" value="Chromosome"/>
</dbReference>
<gene>
    <name evidence="1" type="ORF">AI2935V1_0066</name>
</gene>